<feature type="domain" description="Nudix hydrolase" evidence="3">
    <location>
        <begin position="1"/>
        <end position="149"/>
    </location>
</feature>
<dbReference type="GO" id="GO:0004081">
    <property type="term" value="F:bis(5'-nucleosyl)-tetraphosphatase (asymmetrical) activity"/>
    <property type="evidence" value="ECO:0007669"/>
    <property type="project" value="TreeGrafter"/>
</dbReference>
<sequence>MMLSSSGILLYRRMAGSVEVLLLHHGGPFWARKDEGAWTIPKGLQEPGEDPLAAARREFEEETGHAVEGPFMELGTFRQNASKTVAVWAAEGAFDVADLKSNMFELEWPPRSGRRQQFPEADRAGWFSPEAAIPKLAKGQAPIIGALLERLGEKPI</sequence>
<evidence type="ECO:0000313" key="4">
    <source>
        <dbReference type="EMBL" id="MCI0127466.1"/>
    </source>
</evidence>
<name>A0AA41UGK1_9HYPH</name>
<dbReference type="GO" id="GO:0006167">
    <property type="term" value="P:AMP biosynthetic process"/>
    <property type="evidence" value="ECO:0007669"/>
    <property type="project" value="TreeGrafter"/>
</dbReference>
<organism evidence="4 5">
    <name type="scientific">Paradevosia shaoguanensis</name>
    <dbReference type="NCBI Taxonomy" id="1335043"/>
    <lineage>
        <taxon>Bacteria</taxon>
        <taxon>Pseudomonadati</taxon>
        <taxon>Pseudomonadota</taxon>
        <taxon>Alphaproteobacteria</taxon>
        <taxon>Hyphomicrobiales</taxon>
        <taxon>Devosiaceae</taxon>
        <taxon>Paradevosia</taxon>
    </lineage>
</organism>
<evidence type="ECO:0000313" key="5">
    <source>
        <dbReference type="Proteomes" id="UP001156140"/>
    </source>
</evidence>
<keyword evidence="5" id="KW-1185">Reference proteome</keyword>
<dbReference type="InterPro" id="IPR020084">
    <property type="entry name" value="NUDIX_hydrolase_CS"/>
</dbReference>
<evidence type="ECO:0000259" key="3">
    <source>
        <dbReference type="PROSITE" id="PS51462"/>
    </source>
</evidence>
<proteinExistence type="predicted"/>
<dbReference type="PROSITE" id="PS00893">
    <property type="entry name" value="NUDIX_BOX"/>
    <property type="match status" value="1"/>
</dbReference>
<reference evidence="4" key="1">
    <citation type="submission" date="2022-03" db="EMBL/GenBank/DDBJ databases">
        <title>The complete genome sequence of a Methyloterrigena soli.</title>
        <authorList>
            <person name="Zi Z."/>
        </authorList>
    </citation>
    <scope>NUCLEOTIDE SEQUENCE</scope>
    <source>
        <strain evidence="4">M48</strain>
    </source>
</reference>
<dbReference type="Proteomes" id="UP001156140">
    <property type="component" value="Unassembled WGS sequence"/>
</dbReference>
<evidence type="ECO:0000256" key="1">
    <source>
        <dbReference type="ARBA" id="ARBA00001946"/>
    </source>
</evidence>
<dbReference type="PROSITE" id="PS51462">
    <property type="entry name" value="NUDIX"/>
    <property type="match status" value="1"/>
</dbReference>
<accession>A0AA41UGK1</accession>
<comment type="cofactor">
    <cofactor evidence="1">
        <name>Mg(2+)</name>
        <dbReference type="ChEBI" id="CHEBI:18420"/>
    </cofactor>
</comment>
<evidence type="ECO:0000256" key="2">
    <source>
        <dbReference type="ARBA" id="ARBA00022801"/>
    </source>
</evidence>
<dbReference type="EMBL" id="JALAZD010000001">
    <property type="protein sequence ID" value="MCI0127466.1"/>
    <property type="molecule type" value="Genomic_DNA"/>
</dbReference>
<dbReference type="CDD" id="cd04662">
    <property type="entry name" value="NUDIX_Hydrolase"/>
    <property type="match status" value="1"/>
</dbReference>
<comment type="caution">
    <text evidence="4">The sequence shown here is derived from an EMBL/GenBank/DDBJ whole genome shotgun (WGS) entry which is preliminary data.</text>
</comment>
<dbReference type="Pfam" id="PF00293">
    <property type="entry name" value="NUDIX"/>
    <property type="match status" value="1"/>
</dbReference>
<gene>
    <name evidence="4" type="ORF">ML536_11575</name>
</gene>
<dbReference type="GO" id="GO:0006754">
    <property type="term" value="P:ATP biosynthetic process"/>
    <property type="evidence" value="ECO:0007669"/>
    <property type="project" value="TreeGrafter"/>
</dbReference>
<dbReference type="PANTHER" id="PTHR21340">
    <property type="entry name" value="DIADENOSINE 5,5-P1,P4-TETRAPHOSPHATE PYROPHOSPHOHYDROLASE MUTT"/>
    <property type="match status" value="1"/>
</dbReference>
<dbReference type="InterPro" id="IPR015797">
    <property type="entry name" value="NUDIX_hydrolase-like_dom_sf"/>
</dbReference>
<protein>
    <submittedName>
        <fullName evidence="4">NUDIX domain-containing protein</fullName>
    </submittedName>
</protein>
<dbReference type="AlphaFoldDB" id="A0AA41UGK1"/>
<dbReference type="SUPFAM" id="SSF55811">
    <property type="entry name" value="Nudix"/>
    <property type="match status" value="1"/>
</dbReference>
<dbReference type="InterPro" id="IPR000086">
    <property type="entry name" value="NUDIX_hydrolase_dom"/>
</dbReference>
<dbReference type="InterPro" id="IPR051325">
    <property type="entry name" value="Nudix_hydrolase_domain"/>
</dbReference>
<dbReference type="Gene3D" id="3.90.79.10">
    <property type="entry name" value="Nucleoside Triphosphate Pyrophosphohydrolase"/>
    <property type="match status" value="1"/>
</dbReference>
<dbReference type="RefSeq" id="WP_281736444.1">
    <property type="nucleotide sequence ID" value="NZ_JAKETQ010000001.1"/>
</dbReference>
<dbReference type="PANTHER" id="PTHR21340:SF7">
    <property type="entry name" value="NUDIX HYDROLASE DOMAIN-CONTAINING PROTEIN"/>
    <property type="match status" value="1"/>
</dbReference>
<keyword evidence="2" id="KW-0378">Hydrolase</keyword>